<proteinExistence type="inferred from homology"/>
<keyword evidence="4 14" id="KW-0812">Transmembrane</keyword>
<dbReference type="SMART" id="SM00181">
    <property type="entry name" value="EGF"/>
    <property type="match status" value="12"/>
</dbReference>
<dbReference type="Pfam" id="PF07974">
    <property type="entry name" value="EGF_2"/>
    <property type="match status" value="1"/>
</dbReference>
<evidence type="ECO:0000256" key="14">
    <source>
        <dbReference type="SAM" id="Phobius"/>
    </source>
</evidence>
<name>A0A3P9PU63_POERE</name>
<keyword evidence="6" id="KW-0677">Repeat</keyword>
<keyword evidence="2" id="KW-1003">Cell membrane</keyword>
<dbReference type="PROSITE" id="PS01186">
    <property type="entry name" value="EGF_2"/>
    <property type="match status" value="2"/>
</dbReference>
<keyword evidence="5 15" id="KW-0732">Signal</keyword>
<comment type="subcellular location">
    <subcellularLocation>
        <location evidence="1">Cell membrane</location>
        <topology evidence="1">Single-pass membrane protein</topology>
    </subcellularLocation>
</comment>
<dbReference type="InterPro" id="IPR011489">
    <property type="entry name" value="EMI_domain"/>
</dbReference>
<feature type="domain" description="EGF-like" evidence="16">
    <location>
        <begin position="464"/>
        <end position="494"/>
    </location>
</feature>
<feature type="transmembrane region" description="Helical" evidence="14">
    <location>
        <begin position="706"/>
        <end position="729"/>
    </location>
</feature>
<dbReference type="FunFam" id="2.170.300.10:FF:000002">
    <property type="entry name" value="Multiple epidermal growth factor-like domains 10"/>
    <property type="match status" value="2"/>
</dbReference>
<evidence type="ECO:0000256" key="8">
    <source>
        <dbReference type="ARBA" id="ARBA00023136"/>
    </source>
</evidence>
<feature type="domain" description="EGF-like" evidence="16">
    <location>
        <begin position="138"/>
        <end position="168"/>
    </location>
</feature>
<feature type="disulfide bond" evidence="12">
    <location>
        <begin position="158"/>
        <end position="167"/>
    </location>
</feature>
<feature type="region of interest" description="Disordered" evidence="13">
    <location>
        <begin position="913"/>
        <end position="969"/>
    </location>
</feature>
<dbReference type="Gene3D" id="2.170.300.10">
    <property type="entry name" value="Tie2 ligand-binding domain superfamily"/>
    <property type="match status" value="5"/>
</dbReference>
<dbReference type="InterPro" id="IPR013111">
    <property type="entry name" value="EGF_extracell"/>
</dbReference>
<evidence type="ECO:0000256" key="4">
    <source>
        <dbReference type="ARBA" id="ARBA00022692"/>
    </source>
</evidence>
<dbReference type="Bgee" id="ENSPREG00000017085">
    <property type="expression patterns" value="Expressed in caudal fin and 1 other cell type or tissue"/>
</dbReference>
<dbReference type="SMART" id="SM00180">
    <property type="entry name" value="EGF_Lam"/>
    <property type="match status" value="7"/>
</dbReference>
<evidence type="ECO:0000256" key="13">
    <source>
        <dbReference type="SAM" id="MobiDB-lite"/>
    </source>
</evidence>
<reference evidence="19" key="1">
    <citation type="submission" date="2013-11" db="EMBL/GenBank/DDBJ databases">
        <title>The genomic landscape of the Guanapo guppy.</title>
        <authorList>
            <person name="Kuenstner A."/>
            <person name="Dreyer C."/>
        </authorList>
    </citation>
    <scope>NUCLEOTIDE SEQUENCE</scope>
    <source>
        <strain evidence="19">Guanapo</strain>
    </source>
</reference>
<keyword evidence="9 12" id="KW-1015">Disulfide bond</keyword>
<dbReference type="PANTHER" id="PTHR24052">
    <property type="entry name" value="DELTA-RELATED"/>
    <property type="match status" value="1"/>
</dbReference>
<evidence type="ECO:0000256" key="10">
    <source>
        <dbReference type="ARBA" id="ARBA00023180"/>
    </source>
</evidence>
<dbReference type="AlphaFoldDB" id="A0A3P9PU63"/>
<dbReference type="GO" id="GO:0005886">
    <property type="term" value="C:plasma membrane"/>
    <property type="evidence" value="ECO:0007669"/>
    <property type="project" value="UniProtKB-SubCell"/>
</dbReference>
<feature type="disulfide bond" evidence="12">
    <location>
        <begin position="395"/>
        <end position="404"/>
    </location>
</feature>
<dbReference type="PANTHER" id="PTHR24052:SF12">
    <property type="entry name" value="PLATELET ENDOTHELIAL AGGREGATION RECEPTOR 1"/>
    <property type="match status" value="1"/>
</dbReference>
<feature type="disulfide bond" evidence="12">
    <location>
        <begin position="675"/>
        <end position="684"/>
    </location>
</feature>
<dbReference type="InterPro" id="IPR002049">
    <property type="entry name" value="LE_dom"/>
</dbReference>
<evidence type="ECO:0000256" key="5">
    <source>
        <dbReference type="ARBA" id="ARBA00022729"/>
    </source>
</evidence>
<evidence type="ECO:0000256" key="2">
    <source>
        <dbReference type="ARBA" id="ARBA00022475"/>
    </source>
</evidence>
<keyword evidence="7 14" id="KW-1133">Transmembrane helix</keyword>
<dbReference type="Pfam" id="PF23301">
    <property type="entry name" value="EGF_PEAR1L"/>
    <property type="match status" value="1"/>
</dbReference>
<dbReference type="PRINTS" id="PR00011">
    <property type="entry name" value="EGFLAMININ"/>
</dbReference>
<evidence type="ECO:0000256" key="1">
    <source>
        <dbReference type="ARBA" id="ARBA00004162"/>
    </source>
</evidence>
<keyword evidence="8 14" id="KW-0472">Membrane</keyword>
<keyword evidence="10" id="KW-0325">Glycoprotein</keyword>
<dbReference type="PROSITE" id="PS50026">
    <property type="entry name" value="EGF_3"/>
    <property type="match status" value="4"/>
</dbReference>
<feature type="signal peptide" evidence="15">
    <location>
        <begin position="1"/>
        <end position="22"/>
    </location>
</feature>
<evidence type="ECO:0000313" key="18">
    <source>
        <dbReference type="Ensembl" id="ENSPREP00000025427.1"/>
    </source>
</evidence>
<evidence type="ECO:0000256" key="15">
    <source>
        <dbReference type="SAM" id="SignalP"/>
    </source>
</evidence>
<organism evidence="18 19">
    <name type="scientific">Poecilia reticulata</name>
    <name type="common">Guppy</name>
    <name type="synonym">Acanthophacelus reticulatus</name>
    <dbReference type="NCBI Taxonomy" id="8081"/>
    <lineage>
        <taxon>Eukaryota</taxon>
        <taxon>Metazoa</taxon>
        <taxon>Chordata</taxon>
        <taxon>Craniata</taxon>
        <taxon>Vertebrata</taxon>
        <taxon>Euteleostomi</taxon>
        <taxon>Actinopterygii</taxon>
        <taxon>Neopterygii</taxon>
        <taxon>Teleostei</taxon>
        <taxon>Neoteleostei</taxon>
        <taxon>Acanthomorphata</taxon>
        <taxon>Ovalentaria</taxon>
        <taxon>Atherinomorphae</taxon>
        <taxon>Cyprinodontiformes</taxon>
        <taxon>Poeciliidae</taxon>
        <taxon>Poeciliinae</taxon>
        <taxon>Poecilia</taxon>
    </lineage>
</organism>
<dbReference type="Proteomes" id="UP000242638">
    <property type="component" value="Unassembled WGS sequence"/>
</dbReference>
<feature type="disulfide bond" evidence="12">
    <location>
        <begin position="656"/>
        <end position="666"/>
    </location>
</feature>
<evidence type="ECO:0000256" key="3">
    <source>
        <dbReference type="ARBA" id="ARBA00022536"/>
    </source>
</evidence>
<evidence type="ECO:0000256" key="7">
    <source>
        <dbReference type="ARBA" id="ARBA00022989"/>
    </source>
</evidence>
<dbReference type="InterPro" id="IPR057138">
    <property type="entry name" value="EGF_PEAR1L-like"/>
</dbReference>
<evidence type="ECO:0000256" key="9">
    <source>
        <dbReference type="ARBA" id="ARBA00023157"/>
    </source>
</evidence>
<reference evidence="18" key="2">
    <citation type="submission" date="2025-08" db="UniProtKB">
        <authorList>
            <consortium name="Ensembl"/>
        </authorList>
    </citation>
    <scope>IDENTIFICATION</scope>
    <source>
        <strain evidence="18">Guanapo</strain>
    </source>
</reference>
<accession>A0A3P9PU63</accession>
<feature type="domain" description="EMI" evidence="17">
    <location>
        <begin position="27"/>
        <end position="96"/>
    </location>
</feature>
<keyword evidence="3 12" id="KW-0245">EGF-like domain</keyword>
<feature type="disulfide bond" evidence="12">
    <location>
        <begin position="484"/>
        <end position="493"/>
    </location>
</feature>
<comment type="caution">
    <text evidence="12">Lacks conserved residue(s) required for the propagation of feature annotation.</text>
</comment>
<dbReference type="PROSITE" id="PS00022">
    <property type="entry name" value="EGF_1"/>
    <property type="match status" value="7"/>
</dbReference>
<feature type="domain" description="EGF-like" evidence="16">
    <location>
        <begin position="370"/>
        <end position="405"/>
    </location>
</feature>
<dbReference type="Ensembl" id="ENSPRET00000025680.1">
    <property type="protein sequence ID" value="ENSPREP00000025427.1"/>
    <property type="gene ID" value="ENSPREG00000017085.1"/>
</dbReference>
<sequence length="969" mass="105378">MQALSSSAALQLFGFLIGLSSSLDPRDPNACSLWESYTTSVKESYSHPYDHVTEEPCSDPRTITYKTAYRQAVKTEHRRRYHCCPGYYESGGRCVPHCSKECVHGRCVAPNRCQCERGWRGDDCSSSCDDRRWGPDCQKECKCQNGALCDPVRGVCQCPPGFIGRLCEDSCPAGTFGKGCQQRCKCGNGGSCNKATGECSCQKGFTGTFCAKTCKGSCQPRCPCQNEGRCKGNGVCACLAGWTGSICTEQCPEGRFGKNCSEECVCHNGAKCDPLTGRCQCREGFTGNRWVWRKVWDTFPQNYRVKNKVKNHGACLTDLLLWTKSTNLADLNVQQFVHPDLNLQLVFSGDQQDPSVSSFRCNEECTAGTYGQDCKGVCNCANGARCFNIDGSCFCEPGFSGPQCRNRMCGPGNYGMHCEHKCLCEEKHTLSCHPMKGECTCQPGWAGLFCNETCPHGFYGDGCMEPCLCVNGGVCDSATGRCHCSPGFTGVHCETPCKSGTYGKNCSLECSCENFIDCSPVDGACFCKEGWQGPDCSVPCADGTWGPGCNATCRCTNGAKCDPADGSCKCSAGWQGALCDQPCGMGSFGPGCLKRCDCIHGSGCQATSGECHCLPGWTGNSFMFSGCNCGIICPPGPHCSDPCPEGLWGPNCNRSCSDHCPNSDTCLRKTGECVCRPGYWGAACQNSESGSDPVMVPLPPGERESWGAIGGIVVLVLLVVMLLALLLLYRRRQKDKQNNTPTVSFSTSRTVNSEYAVPDVPHSYHHYYSNPSYHTLSQNRPPLPHLPNNHDRVIKVERRSLSVKNAARERRGLFGVETNATLPADWKHHESRKGAFGIDRSYSYSASLGKYYNKGSLSSPELKDLVAASSSSLNSENPYATIKDLPGPPFCPPESSYMEMKAAVPRERAYTEISPPPFSMRQSSLGHAPHDDPQSHYDLPVNSHIPGHYDLPPVRRPPSPRPAPRRALQ</sequence>
<dbReference type="InterPro" id="IPR000742">
    <property type="entry name" value="EGF"/>
</dbReference>
<evidence type="ECO:0000256" key="6">
    <source>
        <dbReference type="ARBA" id="ARBA00022737"/>
    </source>
</evidence>
<reference evidence="18" key="3">
    <citation type="submission" date="2025-09" db="UniProtKB">
        <authorList>
            <consortium name="Ensembl"/>
        </authorList>
    </citation>
    <scope>IDENTIFICATION</scope>
    <source>
        <strain evidence="18">Guanapo</strain>
    </source>
</reference>
<dbReference type="InterPro" id="IPR052485">
    <property type="entry name" value="MEGF_diff_regulators"/>
</dbReference>
<comment type="similarity">
    <text evidence="11">Belongs to the MEGF family.</text>
</comment>
<feature type="domain" description="EGF-like" evidence="16">
    <location>
        <begin position="653"/>
        <end position="685"/>
    </location>
</feature>
<evidence type="ECO:0000256" key="12">
    <source>
        <dbReference type="PROSITE-ProRule" id="PRU00076"/>
    </source>
</evidence>
<dbReference type="STRING" id="8081.ENSPREP00000025427"/>
<dbReference type="OMA" id="CPRDTHG"/>
<dbReference type="PROSITE" id="PS51041">
    <property type="entry name" value="EMI"/>
    <property type="match status" value="1"/>
</dbReference>
<protein>
    <submittedName>
        <fullName evidence="18">Platelet endothelial aggregation receptor 1</fullName>
    </submittedName>
</protein>
<dbReference type="GeneTree" id="ENSGT00940000155333"/>
<keyword evidence="19" id="KW-1185">Reference proteome</keyword>
<evidence type="ECO:0000256" key="11">
    <source>
        <dbReference type="ARBA" id="ARBA00038377"/>
    </source>
</evidence>
<feature type="chain" id="PRO_5018003815" evidence="15">
    <location>
        <begin position="23"/>
        <end position="969"/>
    </location>
</feature>
<evidence type="ECO:0000259" key="16">
    <source>
        <dbReference type="PROSITE" id="PS50026"/>
    </source>
</evidence>
<dbReference type="CDD" id="cd00055">
    <property type="entry name" value="EGF_Lam"/>
    <property type="match status" value="1"/>
</dbReference>
<evidence type="ECO:0000259" key="17">
    <source>
        <dbReference type="PROSITE" id="PS51041"/>
    </source>
</evidence>
<evidence type="ECO:0000313" key="19">
    <source>
        <dbReference type="Proteomes" id="UP000242638"/>
    </source>
</evidence>